<evidence type="ECO:0000313" key="1">
    <source>
        <dbReference type="EMBL" id="MBO2012947.1"/>
    </source>
</evidence>
<accession>A0ABS3QP21</accession>
<keyword evidence="2" id="KW-1185">Reference proteome</keyword>
<proteinExistence type="predicted"/>
<comment type="caution">
    <text evidence="1">The sequence shown here is derived from an EMBL/GenBank/DDBJ whole genome shotgun (WGS) entry which is preliminary data.</text>
</comment>
<dbReference type="Proteomes" id="UP000664369">
    <property type="component" value="Unassembled WGS sequence"/>
</dbReference>
<organism evidence="1 2">
    <name type="scientific">Hymenobacter negativus</name>
    <dbReference type="NCBI Taxonomy" id="2795026"/>
    <lineage>
        <taxon>Bacteria</taxon>
        <taxon>Pseudomonadati</taxon>
        <taxon>Bacteroidota</taxon>
        <taxon>Cytophagia</taxon>
        <taxon>Cytophagales</taxon>
        <taxon>Hymenobacteraceae</taxon>
        <taxon>Hymenobacter</taxon>
    </lineage>
</organism>
<evidence type="ECO:0000313" key="2">
    <source>
        <dbReference type="Proteomes" id="UP000664369"/>
    </source>
</evidence>
<reference evidence="1 2" key="1">
    <citation type="submission" date="2021-03" db="EMBL/GenBank/DDBJ databases">
        <authorList>
            <person name="Kim M.K."/>
        </authorList>
    </citation>
    <scope>NUCLEOTIDE SEQUENCE [LARGE SCALE GENOMIC DNA]</scope>
    <source>
        <strain evidence="1 2">BT442</strain>
    </source>
</reference>
<dbReference type="Pfam" id="PF08843">
    <property type="entry name" value="AbiEii"/>
    <property type="match status" value="1"/>
</dbReference>
<keyword evidence="1" id="KW-0808">Transferase</keyword>
<dbReference type="InterPro" id="IPR014942">
    <property type="entry name" value="AbiEii"/>
</dbReference>
<sequence>MVLKTGTVLSKANGLVQRFSEDVDLGLTDDVTRSLFTCCILRGAAYPLSVVICRP</sequence>
<dbReference type="EMBL" id="JAGETZ010000023">
    <property type="protein sequence ID" value="MBO2012947.1"/>
    <property type="molecule type" value="Genomic_DNA"/>
</dbReference>
<dbReference type="Gene3D" id="3.10.450.620">
    <property type="entry name" value="JHP933, nucleotidyltransferase-like core domain"/>
    <property type="match status" value="1"/>
</dbReference>
<protein>
    <submittedName>
        <fullName evidence="1">Nucleotidyl transferase AbiEii/AbiGii toxin family protein</fullName>
    </submittedName>
</protein>
<dbReference type="GO" id="GO:0016740">
    <property type="term" value="F:transferase activity"/>
    <property type="evidence" value="ECO:0007669"/>
    <property type="project" value="UniProtKB-KW"/>
</dbReference>
<name>A0ABS3QP21_9BACT</name>
<gene>
    <name evidence="1" type="ORF">J4E00_28045</name>
</gene>